<evidence type="ECO:0000256" key="6">
    <source>
        <dbReference type="SAM" id="SignalP"/>
    </source>
</evidence>
<keyword evidence="3" id="KW-0472">Membrane</keyword>
<evidence type="ECO:0000256" key="3">
    <source>
        <dbReference type="ARBA" id="ARBA00023136"/>
    </source>
</evidence>
<evidence type="ECO:0000313" key="7">
    <source>
        <dbReference type="EMBL" id="MCC2221599.1"/>
    </source>
</evidence>
<organism evidence="7 8">
    <name type="scientific">Anthropogastromicrobium aceti</name>
    <dbReference type="NCBI Taxonomy" id="2981768"/>
    <lineage>
        <taxon>Bacteria</taxon>
        <taxon>Bacillati</taxon>
        <taxon>Bacillota</taxon>
        <taxon>Clostridia</taxon>
        <taxon>Lachnospirales</taxon>
        <taxon>Lachnospiraceae</taxon>
        <taxon>Anthropogastromicrobium</taxon>
    </lineage>
</organism>
<sequence>MRKMRKSAAVALTAAMAVTSMGVIPAMADETTTIRVMVWDRGDAPQGMTVEENKMSEWINEQVADLGLQVEFVAVPRSTSEDVLTTMMTGGNAPDIIFSYDQNVFLNYANLGGLADLTDAYENIGTTIQEQSGDIQNMGLYDGSQYAILSKRGTENPRHTAYIRKDILDEMGLEVPTTKQELIDDLYAIHEKYPDMIPWSMGGRQDTEKMYLNFVGSYVTFEDEKDEFTYSENYIVAHDGALDGIREMNQLYNDGIIVQDFATDTDESVHKSNIAAGKVAFFLDDNSTQWENIHTLNNDLDKSTFVPVECFTQENGDIRNVYEQMYGMWIMVPAASEDKVEACMTYLNWLADPTNAENVAYTPEHEVSKNGVPVAFTADELSTMGYKGTLDDYNIVNKHFAFQDDEAGIVESAMGKDPIDSKEWYENFYETVAIGKYRYPVFSINAEAENEYGTQIRSDLIEYVYRLISCKPDEFDSLEAQLKSDMDNAGLTDIIEGRAALYDEEMAAAE</sequence>
<keyword evidence="4" id="KW-0564">Palmitate</keyword>
<proteinExistence type="predicted"/>
<dbReference type="EMBL" id="JAJEQN010000017">
    <property type="protein sequence ID" value="MCC2221599.1"/>
    <property type="molecule type" value="Genomic_DNA"/>
</dbReference>
<dbReference type="InterPro" id="IPR006059">
    <property type="entry name" value="SBP"/>
</dbReference>
<keyword evidence="1" id="KW-1003">Cell membrane</keyword>
<name>A0AAE3E4E1_9FIRM</name>
<accession>A0AAE3E4E1</accession>
<protein>
    <submittedName>
        <fullName evidence="7">Extracellular solute-binding protein</fullName>
    </submittedName>
</protein>
<feature type="chain" id="PRO_5042279009" evidence="6">
    <location>
        <begin position="29"/>
        <end position="510"/>
    </location>
</feature>
<dbReference type="Gene3D" id="3.40.190.10">
    <property type="entry name" value="Periplasmic binding protein-like II"/>
    <property type="match status" value="2"/>
</dbReference>
<evidence type="ECO:0000313" key="8">
    <source>
        <dbReference type="Proteomes" id="UP001198200"/>
    </source>
</evidence>
<dbReference type="RefSeq" id="WP_118612020.1">
    <property type="nucleotide sequence ID" value="NZ_JAJEQN010000017.1"/>
</dbReference>
<dbReference type="PANTHER" id="PTHR43649">
    <property type="entry name" value="ARABINOSE-BINDING PROTEIN-RELATED"/>
    <property type="match status" value="1"/>
</dbReference>
<feature type="signal peptide" evidence="6">
    <location>
        <begin position="1"/>
        <end position="28"/>
    </location>
</feature>
<gene>
    <name evidence="7" type="ORF">LKD48_08120</name>
</gene>
<dbReference type="PANTHER" id="PTHR43649:SF33">
    <property type="entry name" value="POLYGALACTURONAN_RHAMNOGALACTURONAN-BINDING PROTEIN YTCQ"/>
    <property type="match status" value="1"/>
</dbReference>
<dbReference type="Pfam" id="PF01547">
    <property type="entry name" value="SBP_bac_1"/>
    <property type="match status" value="1"/>
</dbReference>
<evidence type="ECO:0000256" key="4">
    <source>
        <dbReference type="ARBA" id="ARBA00023139"/>
    </source>
</evidence>
<dbReference type="Proteomes" id="UP001198200">
    <property type="component" value="Unassembled WGS sequence"/>
</dbReference>
<keyword evidence="2 6" id="KW-0732">Signal</keyword>
<evidence type="ECO:0000256" key="1">
    <source>
        <dbReference type="ARBA" id="ARBA00022475"/>
    </source>
</evidence>
<evidence type="ECO:0000256" key="5">
    <source>
        <dbReference type="ARBA" id="ARBA00023288"/>
    </source>
</evidence>
<evidence type="ECO:0000256" key="2">
    <source>
        <dbReference type="ARBA" id="ARBA00022729"/>
    </source>
</evidence>
<reference evidence="7 8" key="1">
    <citation type="submission" date="2021-10" db="EMBL/GenBank/DDBJ databases">
        <title>Anaerobic single-cell dispensing facilitates the cultivation of human gut bacteria.</title>
        <authorList>
            <person name="Afrizal A."/>
        </authorList>
    </citation>
    <scope>NUCLEOTIDE SEQUENCE [LARGE SCALE GENOMIC DNA]</scope>
    <source>
        <strain evidence="7 8">CLA-AA-H224</strain>
    </source>
</reference>
<keyword evidence="8" id="KW-1185">Reference proteome</keyword>
<dbReference type="InterPro" id="IPR050490">
    <property type="entry name" value="Bact_solute-bd_prot1"/>
</dbReference>
<comment type="caution">
    <text evidence="7">The sequence shown here is derived from an EMBL/GenBank/DDBJ whole genome shotgun (WGS) entry which is preliminary data.</text>
</comment>
<dbReference type="SUPFAM" id="SSF53850">
    <property type="entry name" value="Periplasmic binding protein-like II"/>
    <property type="match status" value="1"/>
</dbReference>
<keyword evidence="5" id="KW-0449">Lipoprotein</keyword>
<dbReference type="AlphaFoldDB" id="A0AAE3E4E1"/>